<evidence type="ECO:0000313" key="4">
    <source>
        <dbReference type="Proteomes" id="UP000229756"/>
    </source>
</evidence>
<dbReference type="InterPro" id="IPR005990">
    <property type="entry name" value="IMP_DH"/>
</dbReference>
<dbReference type="AlphaFoldDB" id="A0A2M8ELG5"/>
<dbReference type="Pfam" id="PF00478">
    <property type="entry name" value="IMPDH"/>
    <property type="match status" value="1"/>
</dbReference>
<dbReference type="GO" id="GO:0006183">
    <property type="term" value="P:GTP biosynthetic process"/>
    <property type="evidence" value="ECO:0007669"/>
    <property type="project" value="TreeGrafter"/>
</dbReference>
<evidence type="ECO:0000259" key="2">
    <source>
        <dbReference type="Pfam" id="PF00478"/>
    </source>
</evidence>
<comment type="similarity">
    <text evidence="1">Belongs to the IMPDH/GMPR family.</text>
</comment>
<protein>
    <recommendedName>
        <fullName evidence="2">IMP dehydrogenase/GMP reductase domain-containing protein</fullName>
    </recommendedName>
</protein>
<dbReference type="EMBL" id="PFSJ01000021">
    <property type="protein sequence ID" value="PJC23571.1"/>
    <property type="molecule type" value="Genomic_DNA"/>
</dbReference>
<organism evidence="3 4">
    <name type="scientific">candidate division WWE3 bacterium CG_4_9_14_0_2_um_filter_35_11</name>
    <dbReference type="NCBI Taxonomy" id="1975077"/>
    <lineage>
        <taxon>Bacteria</taxon>
        <taxon>Katanobacteria</taxon>
    </lineage>
</organism>
<sequence length="181" mass="19129">MPKTKIVVDTSVIITGCGVPTFTSMADVSKASKEFNKTFVPCGGIKNSGDIVKSLGIGASATVSGYIFAGTDECPGEIFEINGKKYKNYNGSASKAEKIKQVEKDSSDKSEKYTVHVEGVEGMVEYRGSLESVVNTLCAGIQSGLAYCGAKNIKELQENAKFVRITAGGVRESGAHDVVVK</sequence>
<dbReference type="PANTHER" id="PTHR11911">
    <property type="entry name" value="INOSINE-5-MONOPHOSPHATE DEHYDROGENASE RELATED"/>
    <property type="match status" value="1"/>
</dbReference>
<dbReference type="InterPro" id="IPR001093">
    <property type="entry name" value="IMP_DH_GMPRt"/>
</dbReference>
<dbReference type="Gene3D" id="3.20.20.70">
    <property type="entry name" value="Aldolase class I"/>
    <property type="match status" value="1"/>
</dbReference>
<gene>
    <name evidence="3" type="ORF">CO058_02805</name>
</gene>
<name>A0A2M8ELG5_UNCKA</name>
<accession>A0A2M8ELG5</accession>
<dbReference type="PANTHER" id="PTHR11911:SF111">
    <property type="entry name" value="INOSINE-5'-MONOPHOSPHATE DEHYDROGENASE"/>
    <property type="match status" value="1"/>
</dbReference>
<feature type="domain" description="IMP dehydrogenase/GMP reductase" evidence="2">
    <location>
        <begin position="10"/>
        <end position="176"/>
    </location>
</feature>
<reference evidence="4" key="1">
    <citation type="submission" date="2017-09" db="EMBL/GenBank/DDBJ databases">
        <title>Depth-based differentiation of microbial function through sediment-hosted aquifers and enrichment of novel symbionts in the deep terrestrial subsurface.</title>
        <authorList>
            <person name="Probst A.J."/>
            <person name="Ladd B."/>
            <person name="Jarett J.K."/>
            <person name="Geller-Mcgrath D.E."/>
            <person name="Sieber C.M.K."/>
            <person name="Emerson J.B."/>
            <person name="Anantharaman K."/>
            <person name="Thomas B.C."/>
            <person name="Malmstrom R."/>
            <person name="Stieglmeier M."/>
            <person name="Klingl A."/>
            <person name="Woyke T."/>
            <person name="Ryan C.M."/>
            <person name="Banfield J.F."/>
        </authorList>
    </citation>
    <scope>NUCLEOTIDE SEQUENCE [LARGE SCALE GENOMIC DNA]</scope>
</reference>
<evidence type="ECO:0000313" key="3">
    <source>
        <dbReference type="EMBL" id="PJC23571.1"/>
    </source>
</evidence>
<comment type="caution">
    <text evidence="3">The sequence shown here is derived from an EMBL/GenBank/DDBJ whole genome shotgun (WGS) entry which is preliminary data.</text>
</comment>
<dbReference type="GO" id="GO:0003938">
    <property type="term" value="F:IMP dehydrogenase activity"/>
    <property type="evidence" value="ECO:0007669"/>
    <property type="project" value="InterPro"/>
</dbReference>
<dbReference type="Proteomes" id="UP000229756">
    <property type="component" value="Unassembled WGS sequence"/>
</dbReference>
<dbReference type="InterPro" id="IPR013785">
    <property type="entry name" value="Aldolase_TIM"/>
</dbReference>
<evidence type="ECO:0000256" key="1">
    <source>
        <dbReference type="ARBA" id="ARBA00005502"/>
    </source>
</evidence>
<dbReference type="SMART" id="SM01240">
    <property type="entry name" value="IMPDH"/>
    <property type="match status" value="1"/>
</dbReference>
<dbReference type="SUPFAM" id="SSF51412">
    <property type="entry name" value="Inosine monophosphate dehydrogenase (IMPDH)"/>
    <property type="match status" value="1"/>
</dbReference>
<proteinExistence type="inferred from homology"/>